<feature type="non-terminal residue" evidence="1">
    <location>
        <position position="1"/>
    </location>
</feature>
<dbReference type="AlphaFoldDB" id="A0AA40G451"/>
<reference evidence="1" key="1">
    <citation type="submission" date="2021-10" db="EMBL/GenBank/DDBJ databases">
        <title>Melipona bicolor Genome sequencing and assembly.</title>
        <authorList>
            <person name="Araujo N.S."/>
            <person name="Arias M.C."/>
        </authorList>
    </citation>
    <scope>NUCLEOTIDE SEQUENCE</scope>
    <source>
        <strain evidence="1">USP_2M_L1-L4_2017</strain>
        <tissue evidence="1">Whole body</tissue>
    </source>
</reference>
<accession>A0AA40G451</accession>
<protein>
    <submittedName>
        <fullName evidence="1">Uncharacterized protein</fullName>
    </submittedName>
</protein>
<evidence type="ECO:0000313" key="2">
    <source>
        <dbReference type="Proteomes" id="UP001177670"/>
    </source>
</evidence>
<sequence>IGPIIKYNNRKIVIPKILPKARYILDVSSYNKHRTQFSVPVWQKLCQNPPREKRMEKRLRLSETLQSRSVSPSLLSHDAISVFQPEFLLHRSGTISADNGSGDESCADLFPGHYGTPTSQETHRRSRNCSVQSFAVPAERMDVLESQDVPSCNDTLIVVLTPGLAIPIAVITKIVRIVPKSEVEGQIPVCLSDFGL</sequence>
<dbReference type="EMBL" id="JAHYIQ010000007">
    <property type="protein sequence ID" value="KAK1130489.1"/>
    <property type="molecule type" value="Genomic_DNA"/>
</dbReference>
<comment type="caution">
    <text evidence="1">The sequence shown here is derived from an EMBL/GenBank/DDBJ whole genome shotgun (WGS) entry which is preliminary data.</text>
</comment>
<evidence type="ECO:0000313" key="1">
    <source>
        <dbReference type="EMBL" id="KAK1130489.1"/>
    </source>
</evidence>
<gene>
    <name evidence="1" type="ORF">K0M31_018621</name>
</gene>
<dbReference type="Proteomes" id="UP001177670">
    <property type="component" value="Unassembled WGS sequence"/>
</dbReference>
<organism evidence="1 2">
    <name type="scientific">Melipona bicolor</name>
    <dbReference type="NCBI Taxonomy" id="60889"/>
    <lineage>
        <taxon>Eukaryota</taxon>
        <taxon>Metazoa</taxon>
        <taxon>Ecdysozoa</taxon>
        <taxon>Arthropoda</taxon>
        <taxon>Hexapoda</taxon>
        <taxon>Insecta</taxon>
        <taxon>Pterygota</taxon>
        <taxon>Neoptera</taxon>
        <taxon>Endopterygota</taxon>
        <taxon>Hymenoptera</taxon>
        <taxon>Apocrita</taxon>
        <taxon>Aculeata</taxon>
        <taxon>Apoidea</taxon>
        <taxon>Anthophila</taxon>
        <taxon>Apidae</taxon>
        <taxon>Melipona</taxon>
    </lineage>
</organism>
<proteinExistence type="predicted"/>
<name>A0AA40G451_9HYME</name>
<keyword evidence="2" id="KW-1185">Reference proteome</keyword>